<name>K3W495_SACES</name>
<sequence length="412" mass="43444">MAPRLTLKRMGAAVLGASLLFVSALPAAADAVKVTPHPAADEPGMGVHLLDKQGKPVRKDGVNAELIGLKIIENGKEQTATAYCVELPTPLEDSTPLEEVPWNEHPNPDTKFKQNAAKVNWILHHSYPTLSVEQVQTAFGLSDLKRSSVIAGTQAAIWHFTDEVTLDEKDPTGEKDDKVDADVLALYKKLTGPDNVGIGEEPAPTLSIDPKELEGKAGTLIGPFTVKTTADKVIVEASVPNGVTFTDKDGTPLDIVQKSDVNAKAETKVGEIFVKVDEGVEPGSVEFTVHATAQLHHGRLFVASDRNKKTQSLVIAKPTDVDAKDKAKAKWSENTTTTTTTTAPTTTTTEETTTTVAPTTTTTTTAAPAGPGTNDDDLASTGASIFVPLLIGIGLLGAGAAALIIVRRKKTA</sequence>
<evidence type="ECO:0000259" key="4">
    <source>
        <dbReference type="Pfam" id="PF08341"/>
    </source>
</evidence>
<keyword evidence="2" id="KW-0812">Transmembrane</keyword>
<dbReference type="NCBIfam" id="TIGR03934">
    <property type="entry name" value="TQXA_dom"/>
    <property type="match status" value="1"/>
</dbReference>
<dbReference type="InterPro" id="IPR013552">
    <property type="entry name" value="Thioester_dom"/>
</dbReference>
<feature type="domain" description="Thioester" evidence="4">
    <location>
        <begin position="82"/>
        <end position="195"/>
    </location>
</feature>
<keyword evidence="2" id="KW-1133">Transmembrane helix</keyword>
<feature type="chain" id="PRO_5003867280" evidence="3">
    <location>
        <begin position="30"/>
        <end position="412"/>
    </location>
</feature>
<evidence type="ECO:0000313" key="5">
    <source>
        <dbReference type="EMBL" id="CCH27548.1"/>
    </source>
</evidence>
<proteinExistence type="predicted"/>
<evidence type="ECO:0000313" key="6">
    <source>
        <dbReference type="Proteomes" id="UP000006281"/>
    </source>
</evidence>
<dbReference type="EMBL" id="HE804045">
    <property type="protein sequence ID" value="CCH27548.1"/>
    <property type="molecule type" value="Genomic_DNA"/>
</dbReference>
<dbReference type="Gene3D" id="1.10.150.480">
    <property type="match status" value="1"/>
</dbReference>
<keyword evidence="3" id="KW-0732">Signal</keyword>
<dbReference type="KEGG" id="sesp:BN6_02150"/>
<evidence type="ECO:0000256" key="2">
    <source>
        <dbReference type="SAM" id="Phobius"/>
    </source>
</evidence>
<dbReference type="AlphaFoldDB" id="K3W495"/>
<dbReference type="Proteomes" id="UP000006281">
    <property type="component" value="Chromosome"/>
</dbReference>
<dbReference type="HOGENOM" id="CLU_046281_0_0_11"/>
<feature type="region of interest" description="Disordered" evidence="1">
    <location>
        <begin position="324"/>
        <end position="375"/>
    </location>
</feature>
<gene>
    <name evidence="5" type="ordered locus">BN6_02150</name>
</gene>
<keyword evidence="6" id="KW-1185">Reference proteome</keyword>
<dbReference type="NCBIfam" id="TIGR01167">
    <property type="entry name" value="LPXTG_anchor"/>
    <property type="match status" value="1"/>
</dbReference>
<dbReference type="InterPro" id="IPR023849">
    <property type="entry name" value="TQXA_dom"/>
</dbReference>
<dbReference type="PATRIC" id="fig|1179773.3.peg.219"/>
<keyword evidence="2" id="KW-0472">Membrane</keyword>
<feature type="compositionally biased region" description="Low complexity" evidence="1">
    <location>
        <begin position="335"/>
        <end position="373"/>
    </location>
</feature>
<protein>
    <submittedName>
        <fullName evidence="5">LPXTG-motif cell wall anchor domain protein</fullName>
    </submittedName>
</protein>
<feature type="transmembrane region" description="Helical" evidence="2">
    <location>
        <begin position="385"/>
        <end position="406"/>
    </location>
</feature>
<dbReference type="eggNOG" id="COG3468">
    <property type="taxonomic scope" value="Bacteria"/>
</dbReference>
<dbReference type="STRING" id="1179773.BN6_02150"/>
<organism evidence="5 6">
    <name type="scientific">Saccharothrix espanaensis (strain ATCC 51144 / DSM 44229 / JCM 9112 / NBRC 15066 / NRRL 15764)</name>
    <dbReference type="NCBI Taxonomy" id="1179773"/>
    <lineage>
        <taxon>Bacteria</taxon>
        <taxon>Bacillati</taxon>
        <taxon>Actinomycetota</taxon>
        <taxon>Actinomycetes</taxon>
        <taxon>Pseudonocardiales</taxon>
        <taxon>Pseudonocardiaceae</taxon>
        <taxon>Saccharothrix</taxon>
    </lineage>
</organism>
<dbReference type="Pfam" id="PF08341">
    <property type="entry name" value="TED"/>
    <property type="match status" value="1"/>
</dbReference>
<feature type="signal peptide" evidence="3">
    <location>
        <begin position="1"/>
        <end position="29"/>
    </location>
</feature>
<evidence type="ECO:0000256" key="3">
    <source>
        <dbReference type="SAM" id="SignalP"/>
    </source>
</evidence>
<accession>K3W495</accession>
<evidence type="ECO:0000256" key="1">
    <source>
        <dbReference type="SAM" id="MobiDB-lite"/>
    </source>
</evidence>
<reference evidence="5 6" key="1">
    <citation type="journal article" date="2012" name="BMC Genomics">
        <title>Complete genome sequence of Saccharothrix espanaensis DSM 44229T and comparison to the other completely sequenced Pseudonocardiaceae.</title>
        <authorList>
            <person name="Strobel T."/>
            <person name="Al-Dilaimi A."/>
            <person name="Blom J."/>
            <person name="Gessner A."/>
            <person name="Kalinowski J."/>
            <person name="Luzhetska M."/>
            <person name="Puhler A."/>
            <person name="Szczepanowski R."/>
            <person name="Bechthold A."/>
            <person name="Ruckert C."/>
        </authorList>
    </citation>
    <scope>NUCLEOTIDE SEQUENCE [LARGE SCALE GENOMIC DNA]</scope>
    <source>
        <strain evidence="6">ATCC 51144 / DSM 44229 / JCM 9112 / NBRC 15066 / NRRL 15764</strain>
    </source>
</reference>